<dbReference type="AlphaFoldDB" id="A0AA46A4S3"/>
<dbReference type="Proteomes" id="UP000186216">
    <property type="component" value="Unassembled WGS sequence"/>
</dbReference>
<sequence>MTQNDKNRRSDDADAYTNTPALKGAVLSESGKSLPDLWRIVHANASIAVRFTMNSNERRKESINKMLSEAETTLMRELQSVPAESWGRLCEASGWTQIGASFLSWCSEATEQKIWYGWEKACTSLSPDPVFLIAARLNNPKFLLSERRLSSALTDEHINYIQLCVSIAARPGSIKMDCSLEQLNSLPDAFLKFLSHPKIGLMQPEAEQRSK</sequence>
<dbReference type="EMBL" id="FTOU01000002">
    <property type="protein sequence ID" value="SIS67063.1"/>
    <property type="molecule type" value="Genomic_DNA"/>
</dbReference>
<dbReference type="Proteomes" id="UP001215549">
    <property type="component" value="Chromosome"/>
</dbReference>
<evidence type="ECO:0000313" key="3">
    <source>
        <dbReference type="Proteomes" id="UP000186216"/>
    </source>
</evidence>
<evidence type="ECO:0000313" key="1">
    <source>
        <dbReference type="EMBL" id="SIS67063.1"/>
    </source>
</evidence>
<dbReference type="EMBL" id="CP067140">
    <property type="protein sequence ID" value="WCR02059.1"/>
    <property type="molecule type" value="Genomic_DNA"/>
</dbReference>
<reference evidence="1 3" key="1">
    <citation type="submission" date="2017-01" db="EMBL/GenBank/DDBJ databases">
        <authorList>
            <person name="Varghese N."/>
            <person name="Submissions S."/>
        </authorList>
    </citation>
    <scope>NUCLEOTIDE SEQUENCE [LARGE SCALE GENOMIC DNA]</scope>
    <source>
        <strain evidence="1 3">DSM 18447</strain>
    </source>
</reference>
<organism evidence="1 3">
    <name type="scientific">Paracoccus saliphilus</name>
    <dbReference type="NCBI Taxonomy" id="405559"/>
    <lineage>
        <taxon>Bacteria</taxon>
        <taxon>Pseudomonadati</taxon>
        <taxon>Pseudomonadota</taxon>
        <taxon>Alphaproteobacteria</taxon>
        <taxon>Rhodobacterales</taxon>
        <taxon>Paracoccaceae</taxon>
        <taxon>Paracoccus</taxon>
    </lineage>
</organism>
<name>A0AA46A4S3_9RHOB</name>
<keyword evidence="4" id="KW-1185">Reference proteome</keyword>
<evidence type="ECO:0000313" key="4">
    <source>
        <dbReference type="Proteomes" id="UP001215549"/>
    </source>
</evidence>
<dbReference type="RefSeq" id="WP_141225758.1">
    <property type="nucleotide sequence ID" value="NZ_CP067140.1"/>
</dbReference>
<proteinExistence type="predicted"/>
<reference evidence="2 4" key="2">
    <citation type="submission" date="2021-01" db="EMBL/GenBank/DDBJ databases">
        <title>Biogeographic distribution of Paracoccus.</title>
        <authorList>
            <person name="Hollensteiner J."/>
            <person name="Leineberger J."/>
            <person name="Brinkhoff T."/>
            <person name="Daniel R."/>
        </authorList>
    </citation>
    <scope>NUCLEOTIDE SEQUENCE [LARGE SCALE GENOMIC DNA]</scope>
    <source>
        <strain evidence="2 4">DSM 18447</strain>
    </source>
</reference>
<gene>
    <name evidence="2" type="ORF">JHX88_14230</name>
    <name evidence="1" type="ORF">SAMN05421772_102438</name>
</gene>
<accession>A0AA46A4S3</accession>
<protein>
    <submittedName>
        <fullName evidence="1">Uncharacterized protein</fullName>
    </submittedName>
</protein>
<evidence type="ECO:0000313" key="2">
    <source>
        <dbReference type="EMBL" id="WCR02059.1"/>
    </source>
</evidence>